<feature type="domain" description="FAD-binding PCMH-type" evidence="2">
    <location>
        <begin position="1"/>
        <end position="227"/>
    </location>
</feature>
<dbReference type="InterPro" id="IPR036318">
    <property type="entry name" value="FAD-bd_PCMH-like_sf"/>
</dbReference>
<gene>
    <name evidence="3" type="ORF">ACFFV7_37790</name>
</gene>
<dbReference type="PROSITE" id="PS51387">
    <property type="entry name" value="FAD_PCMH"/>
    <property type="match status" value="1"/>
</dbReference>
<dbReference type="InterPro" id="IPR016169">
    <property type="entry name" value="FAD-bd_PCMH_sub2"/>
</dbReference>
<dbReference type="PANTHER" id="PTHR42659">
    <property type="entry name" value="XANTHINE DEHYDROGENASE SUBUNIT C-RELATED"/>
    <property type="match status" value="1"/>
</dbReference>
<protein>
    <submittedName>
        <fullName evidence="3">FAD binding domain-containing protein</fullName>
    </submittedName>
</protein>
<dbReference type="SUPFAM" id="SSF56176">
    <property type="entry name" value="FAD-binding/transporter-associated domain-like"/>
    <property type="match status" value="1"/>
</dbReference>
<proteinExistence type="predicted"/>
<dbReference type="InterPro" id="IPR016167">
    <property type="entry name" value="FAD-bd_PCMH_sub1"/>
</dbReference>
<comment type="caution">
    <text evidence="3">The sequence shown here is derived from an EMBL/GenBank/DDBJ whole genome shotgun (WGS) entry which is preliminary data.</text>
</comment>
<dbReference type="EMBL" id="JBHMEI010000044">
    <property type="protein sequence ID" value="MFB9206995.1"/>
    <property type="molecule type" value="Genomic_DNA"/>
</dbReference>
<evidence type="ECO:0000256" key="1">
    <source>
        <dbReference type="ARBA" id="ARBA00023002"/>
    </source>
</evidence>
<dbReference type="Gene3D" id="3.30.390.50">
    <property type="entry name" value="CO dehydrogenase flavoprotein, C-terminal domain"/>
    <property type="match status" value="1"/>
</dbReference>
<name>A0ABV5ISM8_9ACTN</name>
<accession>A0ABV5ISM8</accession>
<dbReference type="PANTHER" id="PTHR42659:SF1">
    <property type="entry name" value="OXIDOREDUCTASE"/>
    <property type="match status" value="1"/>
</dbReference>
<dbReference type="InterPro" id="IPR005107">
    <property type="entry name" value="CO_DH_flav_C"/>
</dbReference>
<evidence type="ECO:0000313" key="4">
    <source>
        <dbReference type="Proteomes" id="UP001589647"/>
    </source>
</evidence>
<dbReference type="InterPro" id="IPR002346">
    <property type="entry name" value="Mopterin_DH_FAD-bd"/>
</dbReference>
<organism evidence="3 4">
    <name type="scientific">Nonomuraea spiralis</name>
    <dbReference type="NCBI Taxonomy" id="46182"/>
    <lineage>
        <taxon>Bacteria</taxon>
        <taxon>Bacillati</taxon>
        <taxon>Actinomycetota</taxon>
        <taxon>Actinomycetes</taxon>
        <taxon>Streptosporangiales</taxon>
        <taxon>Streptosporangiaceae</taxon>
        <taxon>Nonomuraea</taxon>
    </lineage>
</organism>
<dbReference type="InterPro" id="IPR036683">
    <property type="entry name" value="CO_DH_flav_C_dom_sf"/>
</dbReference>
<dbReference type="Pfam" id="PF03450">
    <property type="entry name" value="CO_deh_flav_C"/>
    <property type="match status" value="1"/>
</dbReference>
<dbReference type="Pfam" id="PF00941">
    <property type="entry name" value="FAD_binding_5"/>
    <property type="match status" value="1"/>
</dbReference>
<dbReference type="SMART" id="SM01092">
    <property type="entry name" value="CO_deh_flav_C"/>
    <property type="match status" value="1"/>
</dbReference>
<evidence type="ECO:0000259" key="2">
    <source>
        <dbReference type="PROSITE" id="PS51387"/>
    </source>
</evidence>
<reference evidence="3 4" key="1">
    <citation type="submission" date="2024-09" db="EMBL/GenBank/DDBJ databases">
        <authorList>
            <person name="Sun Q."/>
            <person name="Mori K."/>
        </authorList>
    </citation>
    <scope>NUCLEOTIDE SEQUENCE [LARGE SCALE GENOMIC DNA]</scope>
    <source>
        <strain evidence="3 4">CCM 3426</strain>
    </source>
</reference>
<dbReference type="Gene3D" id="3.30.43.10">
    <property type="entry name" value="Uridine Diphospho-n-acetylenolpyruvylglucosamine Reductase, domain 2"/>
    <property type="match status" value="1"/>
</dbReference>
<dbReference type="Gene3D" id="3.30.465.10">
    <property type="match status" value="2"/>
</dbReference>
<dbReference type="SUPFAM" id="SSF55447">
    <property type="entry name" value="CO dehydrogenase flavoprotein C-terminal domain-like"/>
    <property type="match status" value="1"/>
</dbReference>
<dbReference type="RefSeq" id="WP_189650382.1">
    <property type="nucleotide sequence ID" value="NZ_BMRC01000013.1"/>
</dbReference>
<keyword evidence="4" id="KW-1185">Reference proteome</keyword>
<dbReference type="InterPro" id="IPR051312">
    <property type="entry name" value="Diverse_Substr_Oxidored"/>
</dbReference>
<dbReference type="Proteomes" id="UP001589647">
    <property type="component" value="Unassembled WGS sequence"/>
</dbReference>
<evidence type="ECO:0000313" key="3">
    <source>
        <dbReference type="EMBL" id="MFB9206995.1"/>
    </source>
</evidence>
<sequence length="335" mass="35187">MREFVYLRAATVAEAVALASTTASDGGAPARYLAGGTNLVDLMREEVERPERVVDISRLPLSAVEDLPGGGLRLGALAGNTQVAADPRVRLRYPVLARAVLSGASPQLRNRATVGGNLLQRTRCHYFYDTAAACNKRTPGAGCDALEGVNRGHAVLGASPSCVAVHPSDMCVALAALDATVNVTGPEGGRSVPFTGFHLLPRRTPQVETVLRDGELVTSVDLPPAPPGRGAYAKMRDRAGFAFALVSVAVLVHVEDGRIVLARLALGGVAHKPWRAREAEDVLTGATPGATAFESAARAALAQARPLRDNGFKPELARRLIRRTLTGLVTDALTS</sequence>
<keyword evidence="1" id="KW-0560">Oxidoreductase</keyword>
<dbReference type="InterPro" id="IPR016166">
    <property type="entry name" value="FAD-bd_PCMH"/>
</dbReference>